<gene>
    <name evidence="1" type="ORF">DFR31_1997</name>
</gene>
<evidence type="ECO:0000313" key="2">
    <source>
        <dbReference type="Proteomes" id="UP000275461"/>
    </source>
</evidence>
<sequence>MDAAGTGLAAHNHCRLLWQPPEGLLARLPRYQAIERNYRRGQAHREARQWKTLTTAEINLEVRVGVGGGDSMRLTLDTQDHR</sequence>
<evidence type="ECO:0000313" key="1">
    <source>
        <dbReference type="EMBL" id="RLK48881.1"/>
    </source>
</evidence>
<dbReference type="EMBL" id="RCDA01000002">
    <property type="protein sequence ID" value="RLK48881.1"/>
    <property type="molecule type" value="Genomic_DNA"/>
</dbReference>
<reference evidence="1 2" key="1">
    <citation type="submission" date="2018-10" db="EMBL/GenBank/DDBJ databases">
        <title>Genomic Encyclopedia of Type Strains, Phase IV (KMG-IV): sequencing the most valuable type-strain genomes for metagenomic binning, comparative biology and taxonomic classification.</title>
        <authorList>
            <person name="Goeker M."/>
        </authorList>
    </citation>
    <scope>NUCLEOTIDE SEQUENCE [LARGE SCALE GENOMIC DNA]</scope>
    <source>
        <strain evidence="1 2">DSM 12769</strain>
    </source>
</reference>
<protein>
    <submittedName>
        <fullName evidence="1">Uncharacterized protein</fullName>
    </submittedName>
</protein>
<keyword evidence="2" id="KW-1185">Reference proteome</keyword>
<organism evidence="1 2">
    <name type="scientific">Alkalispirillum mobile</name>
    <dbReference type="NCBI Taxonomy" id="85925"/>
    <lineage>
        <taxon>Bacteria</taxon>
        <taxon>Pseudomonadati</taxon>
        <taxon>Pseudomonadota</taxon>
        <taxon>Gammaproteobacteria</taxon>
        <taxon>Chromatiales</taxon>
        <taxon>Ectothiorhodospiraceae</taxon>
        <taxon>Alkalispirillum</taxon>
    </lineage>
</organism>
<accession>A0A498C967</accession>
<dbReference type="Proteomes" id="UP000275461">
    <property type="component" value="Unassembled WGS sequence"/>
</dbReference>
<dbReference type="AlphaFoldDB" id="A0A498C967"/>
<comment type="caution">
    <text evidence="1">The sequence shown here is derived from an EMBL/GenBank/DDBJ whole genome shotgun (WGS) entry which is preliminary data.</text>
</comment>
<proteinExistence type="predicted"/>
<name>A0A498C967_9GAMM</name>
<dbReference type="RefSeq" id="WP_245971154.1">
    <property type="nucleotide sequence ID" value="NZ_RCDA01000002.1"/>
</dbReference>